<sequence>MAKGHRRTIAIALAAAMVAVGLTALVWQPWQSDSVATSLPNSACWGVLNQADAASVMGSSKKVTSSDDGTLVTGLSNSARSACLIYGGAGKTLLSRVWVFSEASNVARLKGISGNRITALNSEVNVVAFPTGVALYFSCQDAAYAQGWPYAAVQVDSGSTSSPSGWQPGYANIALKIAKAVARQAPCRNAITWPTAIPSSAASPS</sequence>
<accession>A0ABV6XTY4</accession>
<gene>
    <name evidence="1" type="ORF">ABUW04_26025</name>
</gene>
<keyword evidence="2" id="KW-1185">Reference proteome</keyword>
<reference evidence="1 2" key="1">
    <citation type="submission" date="2024-06" db="EMBL/GenBank/DDBJ databases">
        <authorList>
            <person name="Lee S.D."/>
        </authorList>
    </citation>
    <scope>NUCLEOTIDE SEQUENCE [LARGE SCALE GENOMIC DNA]</scope>
    <source>
        <strain evidence="1 2">N1-10</strain>
    </source>
</reference>
<organism evidence="1 2">
    <name type="scientific">Streptacidiphilus jeojiensis</name>
    <dbReference type="NCBI Taxonomy" id="3229225"/>
    <lineage>
        <taxon>Bacteria</taxon>
        <taxon>Bacillati</taxon>
        <taxon>Actinomycetota</taxon>
        <taxon>Actinomycetes</taxon>
        <taxon>Kitasatosporales</taxon>
        <taxon>Streptomycetaceae</taxon>
        <taxon>Streptacidiphilus</taxon>
    </lineage>
</organism>
<evidence type="ECO:0000313" key="1">
    <source>
        <dbReference type="EMBL" id="MFC1441716.1"/>
    </source>
</evidence>
<dbReference type="RefSeq" id="WP_380566785.1">
    <property type="nucleotide sequence ID" value="NZ_JBEUKS010000010.1"/>
</dbReference>
<name>A0ABV6XTY4_9ACTN</name>
<evidence type="ECO:0000313" key="2">
    <source>
        <dbReference type="Proteomes" id="UP001592581"/>
    </source>
</evidence>
<comment type="caution">
    <text evidence="1">The sequence shown here is derived from an EMBL/GenBank/DDBJ whole genome shotgun (WGS) entry which is preliminary data.</text>
</comment>
<protein>
    <submittedName>
        <fullName evidence="1">Uncharacterized protein</fullName>
    </submittedName>
</protein>
<dbReference type="EMBL" id="JBEUKS010000010">
    <property type="protein sequence ID" value="MFC1441716.1"/>
    <property type="molecule type" value="Genomic_DNA"/>
</dbReference>
<dbReference type="Proteomes" id="UP001592581">
    <property type="component" value="Unassembled WGS sequence"/>
</dbReference>
<proteinExistence type="predicted"/>